<dbReference type="PANTHER" id="PTHR48207:SF3">
    <property type="entry name" value="SUCCINATE--HYDROXYMETHYLGLUTARATE COA-TRANSFERASE"/>
    <property type="match status" value="1"/>
</dbReference>
<dbReference type="PANTHER" id="PTHR48207">
    <property type="entry name" value="SUCCINATE--HYDROXYMETHYLGLUTARATE COA-TRANSFERASE"/>
    <property type="match status" value="1"/>
</dbReference>
<proteinExistence type="predicted"/>
<accession>A0A2P7QSI4</accession>
<dbReference type="SUPFAM" id="SSF89796">
    <property type="entry name" value="CoA-transferase family III (CaiB/BaiF)"/>
    <property type="match status" value="1"/>
</dbReference>
<dbReference type="InterPro" id="IPR003673">
    <property type="entry name" value="CoA-Trfase_fam_III"/>
</dbReference>
<comment type="caution">
    <text evidence="2">The sequence shown here is derived from an EMBL/GenBank/DDBJ whole genome shotgun (WGS) entry which is preliminary data.</text>
</comment>
<dbReference type="AlphaFoldDB" id="A0A2P7QSI4"/>
<evidence type="ECO:0000313" key="3">
    <source>
        <dbReference type="Proteomes" id="UP000241167"/>
    </source>
</evidence>
<dbReference type="Gene3D" id="3.30.1540.10">
    <property type="entry name" value="formyl-coa transferase, domain 3"/>
    <property type="match status" value="1"/>
</dbReference>
<dbReference type="Gene3D" id="3.40.50.10540">
    <property type="entry name" value="Crotonobetainyl-coa:carnitine coa-transferase, domain 1"/>
    <property type="match status" value="1"/>
</dbReference>
<dbReference type="GO" id="GO:0008410">
    <property type="term" value="F:CoA-transferase activity"/>
    <property type="evidence" value="ECO:0007669"/>
    <property type="project" value="TreeGrafter"/>
</dbReference>
<evidence type="ECO:0000256" key="1">
    <source>
        <dbReference type="ARBA" id="ARBA00022679"/>
    </source>
</evidence>
<dbReference type="RefSeq" id="WP_106513076.1">
    <property type="nucleotide sequence ID" value="NZ_PXYI01000003.1"/>
</dbReference>
<dbReference type="OrthoDB" id="5720311at2"/>
<keyword evidence="3" id="KW-1185">Reference proteome</keyword>
<dbReference type="InterPro" id="IPR044855">
    <property type="entry name" value="CoA-Trfase_III_dom3_sf"/>
</dbReference>
<keyword evidence="1 2" id="KW-0808">Transferase</keyword>
<organism evidence="2 3">
    <name type="scientific">Allosphingosinicella deserti</name>
    <dbReference type="NCBI Taxonomy" id="2116704"/>
    <lineage>
        <taxon>Bacteria</taxon>
        <taxon>Pseudomonadati</taxon>
        <taxon>Pseudomonadota</taxon>
        <taxon>Alphaproteobacteria</taxon>
        <taxon>Sphingomonadales</taxon>
        <taxon>Sphingomonadaceae</taxon>
        <taxon>Allosphingosinicella</taxon>
    </lineage>
</organism>
<gene>
    <name evidence="2" type="ORF">C7I55_11680</name>
</gene>
<dbReference type="EMBL" id="PXYI01000003">
    <property type="protein sequence ID" value="PSJ40923.1"/>
    <property type="molecule type" value="Genomic_DNA"/>
</dbReference>
<sequence length="394" mass="41796">MNALEGIKVLDLTHAISGPTCTQMLRQLGAEVIKIEPPEAGDAFRHYTEHAGVPKMSIPFAAVNAGKKSVTLNLKSDEGLGIARRLAAEADIVVENFRPGVLARLGLGYEILRADNPRVILLSLSGFGQTGPMKDWGAYDHIAQAVSGMAIMNANADGPQKVGMPIVDSFSGYLGVIALLAALRKRDATGLGEYCDVAMLDAALKLIATGVSVWSYTGDAPKGTGNRGYRLVATAEFYPTGEGWIALGANHQHQIAAMFRVFGHAAMIDDPRFRDHQARVDNYDALKAWLTDFLAERRAADLERELTGAGVPAAMIRDVGQIAGHPHLAQRGLLQEATLPGSDRPLAVVGPGFAAEREATPPVVPALGADTNRVLAALGYDAQEVARLHASGVV</sequence>
<evidence type="ECO:0000313" key="2">
    <source>
        <dbReference type="EMBL" id="PSJ40923.1"/>
    </source>
</evidence>
<reference evidence="2 3" key="1">
    <citation type="submission" date="2018-03" db="EMBL/GenBank/DDBJ databases">
        <title>The draft genome of Sphingosinicella sp. GL-C-18.</title>
        <authorList>
            <person name="Liu L."/>
            <person name="Li L."/>
            <person name="Liang L."/>
            <person name="Zhang X."/>
            <person name="Wang T."/>
        </authorList>
    </citation>
    <scope>NUCLEOTIDE SEQUENCE [LARGE SCALE GENOMIC DNA]</scope>
    <source>
        <strain evidence="2 3">GL-C-18</strain>
    </source>
</reference>
<dbReference type="InterPro" id="IPR050483">
    <property type="entry name" value="CoA-transferase_III_domain"/>
</dbReference>
<dbReference type="InterPro" id="IPR023606">
    <property type="entry name" value="CoA-Trfase_III_dom_1_sf"/>
</dbReference>
<protein>
    <submittedName>
        <fullName evidence="2">CoA transferase</fullName>
    </submittedName>
</protein>
<dbReference type="Pfam" id="PF02515">
    <property type="entry name" value="CoA_transf_3"/>
    <property type="match status" value="1"/>
</dbReference>
<dbReference type="Proteomes" id="UP000241167">
    <property type="component" value="Unassembled WGS sequence"/>
</dbReference>
<name>A0A2P7QSI4_9SPHN</name>